<dbReference type="EMBL" id="VZZT01002386">
    <property type="protein sequence ID" value="NXW09254.1"/>
    <property type="molecule type" value="Genomic_DNA"/>
</dbReference>
<keyword evidence="3" id="KW-1133">Transmembrane helix</keyword>
<dbReference type="GO" id="GO:0005886">
    <property type="term" value="C:plasma membrane"/>
    <property type="evidence" value="ECO:0007669"/>
    <property type="project" value="TreeGrafter"/>
</dbReference>
<feature type="transmembrane region" description="Helical" evidence="3">
    <location>
        <begin position="147"/>
        <end position="169"/>
    </location>
</feature>
<dbReference type="GO" id="GO:0046624">
    <property type="term" value="F:sphingolipid transporter activity"/>
    <property type="evidence" value="ECO:0007669"/>
    <property type="project" value="TreeGrafter"/>
</dbReference>
<dbReference type="PANTHER" id="PTHR11328">
    <property type="entry name" value="MAJOR FACILITATOR SUPERFAMILY DOMAIN-CONTAINING PROTEIN"/>
    <property type="match status" value="1"/>
</dbReference>
<comment type="subcellular location">
    <subcellularLocation>
        <location evidence="1">Membrane</location>
        <topology evidence="1">Multi-pass membrane protein</topology>
    </subcellularLocation>
</comment>
<accession>A0A7L3Z8Z3</accession>
<feature type="transmembrane region" description="Helical" evidence="3">
    <location>
        <begin position="108"/>
        <end position="135"/>
    </location>
</feature>
<protein>
    <submittedName>
        <fullName evidence="4">MFS2B protein</fullName>
    </submittedName>
</protein>
<comment type="caution">
    <text evidence="4">The sequence shown here is derived from an EMBL/GenBank/DDBJ whole genome shotgun (WGS) entry which is preliminary data.</text>
</comment>
<dbReference type="PANTHER" id="PTHR11328:SF30">
    <property type="entry name" value="SPHINGOSINE-1-PHOSPHATE TRANSPORTER MFSD2B"/>
    <property type="match status" value="1"/>
</dbReference>
<feature type="non-terminal residue" evidence="4">
    <location>
        <position position="318"/>
    </location>
</feature>
<evidence type="ECO:0000256" key="2">
    <source>
        <dbReference type="ARBA" id="ARBA00008335"/>
    </source>
</evidence>
<name>A0A7L3Z8Z3_FREGA</name>
<evidence type="ECO:0000313" key="5">
    <source>
        <dbReference type="Proteomes" id="UP000563060"/>
    </source>
</evidence>
<proteinExistence type="inferred from homology"/>
<reference evidence="4 5" key="1">
    <citation type="submission" date="2019-09" db="EMBL/GenBank/DDBJ databases">
        <title>Bird 10,000 Genomes (B10K) Project - Family phase.</title>
        <authorList>
            <person name="Zhang G."/>
        </authorList>
    </citation>
    <scope>NUCLEOTIDE SEQUENCE [LARGE SCALE GENOMIC DNA]</scope>
    <source>
        <strain evidence="4">B10K-DU-006-09</strain>
        <tissue evidence="4">Muscle</tissue>
    </source>
</reference>
<sequence length="318" mass="34757">LSICGKLCYAIGGAPNQVAGSAAAFFLQIYLLDIAHITPFHASLVLFIGKASGAVTDPVAGFFISKSRWTKIGRLMPWMLACTPFTVVSYFFMWYLPPFVSGRVAWYLTFYCLFQALTTVSRLQVMMFSAVTCFLQTVEESISHPQCTFVLSSLGMTMEVLGTLIGAALQGQIVASAHISHHCTVNPPVNTTDAWHDTPSFPDPSGPLSHQVIYMIAAGVIGGVYLLGIVILFLGVKEKDDPYALNSDRAIPFCKGLGLTMKHGPYVKLTVSFLLISTAVQLEQSNFVLFCTHAADLRNHFQYLVVTILVSCTSLPYF</sequence>
<dbReference type="Proteomes" id="UP000563060">
    <property type="component" value="Unassembled WGS sequence"/>
</dbReference>
<gene>
    <name evidence="4" type="primary">Mfsd2b</name>
    <name evidence="4" type="ORF">FREGRA_R08428</name>
</gene>
<keyword evidence="3" id="KW-0812">Transmembrane</keyword>
<dbReference type="GO" id="GO:0015293">
    <property type="term" value="F:symporter activity"/>
    <property type="evidence" value="ECO:0007669"/>
    <property type="project" value="InterPro"/>
</dbReference>
<feature type="transmembrane region" description="Helical" evidence="3">
    <location>
        <begin position="212"/>
        <end position="236"/>
    </location>
</feature>
<dbReference type="InterPro" id="IPR039672">
    <property type="entry name" value="MFS_2"/>
</dbReference>
<dbReference type="SUPFAM" id="SSF103473">
    <property type="entry name" value="MFS general substrate transporter"/>
    <property type="match status" value="1"/>
</dbReference>
<comment type="similarity">
    <text evidence="2">Belongs to the major facilitator superfamily.</text>
</comment>
<dbReference type="AlphaFoldDB" id="A0A7L3Z8Z3"/>
<dbReference type="Pfam" id="PF13347">
    <property type="entry name" value="MFS_2"/>
    <property type="match status" value="1"/>
</dbReference>
<keyword evidence="5" id="KW-1185">Reference proteome</keyword>
<evidence type="ECO:0000256" key="1">
    <source>
        <dbReference type="ARBA" id="ARBA00004141"/>
    </source>
</evidence>
<dbReference type="GO" id="GO:0008643">
    <property type="term" value="P:carbohydrate transport"/>
    <property type="evidence" value="ECO:0007669"/>
    <property type="project" value="InterPro"/>
</dbReference>
<evidence type="ECO:0000313" key="4">
    <source>
        <dbReference type="EMBL" id="NXW09254.1"/>
    </source>
</evidence>
<dbReference type="InterPro" id="IPR036259">
    <property type="entry name" value="MFS_trans_sf"/>
</dbReference>
<feature type="transmembrane region" description="Helical" evidence="3">
    <location>
        <begin position="75"/>
        <end position="96"/>
    </location>
</feature>
<evidence type="ECO:0000256" key="3">
    <source>
        <dbReference type="SAM" id="Phobius"/>
    </source>
</evidence>
<feature type="non-terminal residue" evidence="4">
    <location>
        <position position="1"/>
    </location>
</feature>
<keyword evidence="3" id="KW-0472">Membrane</keyword>
<organism evidence="4 5">
    <name type="scientific">Fregetta grallaria</name>
    <name type="common">White-bellied storm-petrel</name>
    <name type="synonym">Procellaria grallaria</name>
    <dbReference type="NCBI Taxonomy" id="79628"/>
    <lineage>
        <taxon>Eukaryota</taxon>
        <taxon>Metazoa</taxon>
        <taxon>Chordata</taxon>
        <taxon>Craniata</taxon>
        <taxon>Vertebrata</taxon>
        <taxon>Euteleostomi</taxon>
        <taxon>Archelosauria</taxon>
        <taxon>Archosauria</taxon>
        <taxon>Dinosauria</taxon>
        <taxon>Saurischia</taxon>
        <taxon>Theropoda</taxon>
        <taxon>Coelurosauria</taxon>
        <taxon>Aves</taxon>
        <taxon>Neognathae</taxon>
        <taxon>Neoaves</taxon>
        <taxon>Aequornithes</taxon>
        <taxon>Procellariiformes</taxon>
        <taxon>Hydrobatidae</taxon>
        <taxon>Fregetta</taxon>
    </lineage>
</organism>